<accession>A0AA51MKX7</accession>
<protein>
    <submittedName>
        <fullName evidence="2">Uncharacterized protein</fullName>
    </submittedName>
</protein>
<reference evidence="2" key="1">
    <citation type="submission" date="2023-08" db="EMBL/GenBank/DDBJ databases">
        <title>New molecular markers tilS and rpoB for phylogenetic and monitoring studies of the genus Thiothrix biodiversity.</title>
        <authorList>
            <person name="Ravin N.V."/>
            <person name="Smolyakov D."/>
            <person name="Markov N.D."/>
            <person name="Beletsky A.V."/>
            <person name="Mardanov A.V."/>
            <person name="Rudenko T.S."/>
            <person name="Grabovich M.Y."/>
        </authorList>
    </citation>
    <scope>NUCLEOTIDE SEQUENCE</scope>
    <source>
        <strain evidence="2">DNT52</strain>
    </source>
</reference>
<dbReference type="Proteomes" id="UP001229862">
    <property type="component" value="Chromosome"/>
</dbReference>
<proteinExistence type="predicted"/>
<name>A0AA51MKX7_9GAMM</name>
<feature type="compositionally biased region" description="Low complexity" evidence="1">
    <location>
        <begin position="81"/>
        <end position="90"/>
    </location>
</feature>
<evidence type="ECO:0000256" key="1">
    <source>
        <dbReference type="SAM" id="MobiDB-lite"/>
    </source>
</evidence>
<dbReference type="AlphaFoldDB" id="A0AA51MKX7"/>
<dbReference type="EMBL" id="CP133217">
    <property type="protein sequence ID" value="WML86419.1"/>
    <property type="molecule type" value="Genomic_DNA"/>
</dbReference>
<feature type="region of interest" description="Disordered" evidence="1">
    <location>
        <begin position="156"/>
        <end position="178"/>
    </location>
</feature>
<gene>
    <name evidence="2" type="ORF">RCG00_19280</name>
</gene>
<feature type="region of interest" description="Disordered" evidence="1">
    <location>
        <begin position="74"/>
        <end position="106"/>
    </location>
</feature>
<dbReference type="RefSeq" id="WP_308871859.1">
    <property type="nucleotide sequence ID" value="NZ_CP133217.1"/>
</dbReference>
<organism evidence="2">
    <name type="scientific">Thiothrix subterranea</name>
    <dbReference type="NCBI Taxonomy" id="2735563"/>
    <lineage>
        <taxon>Bacteria</taxon>
        <taxon>Pseudomonadati</taxon>
        <taxon>Pseudomonadota</taxon>
        <taxon>Gammaproteobacteria</taxon>
        <taxon>Thiotrichales</taxon>
        <taxon>Thiotrichaceae</taxon>
        <taxon>Thiothrix</taxon>
    </lineage>
</organism>
<evidence type="ECO:0000313" key="2">
    <source>
        <dbReference type="EMBL" id="WML86419.1"/>
    </source>
</evidence>
<sequence length="178" mass="17060">MTIGLLSGLFGSNKSAPQPVSSCGCSGNSVSKNESSKSQSFGGGLLDLKGGLLGAKSNLIGNLLGGISGVSTGGSQGGSSCGSYGSQGDSSCGGYGGSAGSSSSNGLGSAVGGLASGVHQFAEKAISATGLGSAFAPIDDAVIHPLLWDPISKATGVDVSKHPEGVKDVSNPLGAKRK</sequence>